<evidence type="ECO:0000313" key="3">
    <source>
        <dbReference type="EMBL" id="KNC74833.1"/>
    </source>
</evidence>
<dbReference type="Gene3D" id="1.20.1250.20">
    <property type="entry name" value="MFS general substrate transporter like domains"/>
    <property type="match status" value="2"/>
</dbReference>
<evidence type="ECO:0000313" key="4">
    <source>
        <dbReference type="Proteomes" id="UP000054560"/>
    </source>
</evidence>
<evidence type="ECO:0000256" key="1">
    <source>
        <dbReference type="SAM" id="MobiDB-lite"/>
    </source>
</evidence>
<accession>A0A0L0FFK7</accession>
<reference evidence="3 4" key="1">
    <citation type="submission" date="2011-02" db="EMBL/GenBank/DDBJ databases">
        <title>The Genome Sequence of Sphaeroforma arctica JP610.</title>
        <authorList>
            <consortium name="The Broad Institute Genome Sequencing Platform"/>
            <person name="Russ C."/>
            <person name="Cuomo C."/>
            <person name="Young S.K."/>
            <person name="Zeng Q."/>
            <person name="Gargeya S."/>
            <person name="Alvarado L."/>
            <person name="Berlin A."/>
            <person name="Chapman S.B."/>
            <person name="Chen Z."/>
            <person name="Freedman E."/>
            <person name="Gellesch M."/>
            <person name="Goldberg J."/>
            <person name="Griggs A."/>
            <person name="Gujja S."/>
            <person name="Heilman E."/>
            <person name="Heiman D."/>
            <person name="Howarth C."/>
            <person name="Mehta T."/>
            <person name="Neiman D."/>
            <person name="Pearson M."/>
            <person name="Roberts A."/>
            <person name="Saif S."/>
            <person name="Shea T."/>
            <person name="Shenoy N."/>
            <person name="Sisk P."/>
            <person name="Stolte C."/>
            <person name="Sykes S."/>
            <person name="White J."/>
            <person name="Yandava C."/>
            <person name="Burger G."/>
            <person name="Gray M.W."/>
            <person name="Holland P.W.H."/>
            <person name="King N."/>
            <person name="Lang F.B.F."/>
            <person name="Roger A.J."/>
            <person name="Ruiz-Trillo I."/>
            <person name="Haas B."/>
            <person name="Nusbaum C."/>
            <person name="Birren B."/>
        </authorList>
    </citation>
    <scope>NUCLEOTIDE SEQUENCE [LARGE SCALE GENOMIC DNA]</scope>
    <source>
        <strain evidence="3 4">JP610</strain>
    </source>
</reference>
<sequence>MSPIRKELGLSVAEAAYPLNVFRLIQCVGLVPVGLFIDINGARAPLVVAFLVASLLAFGLPMAHSNYQILLLMIVYSFTVLFGGLPSFLKLASSWFDDSFGLASSIIISGFSLAGFITPLLLGVISAQYGWRMALTVVDCSLLFAGLPLALMFVKENKRPELVHSFAIPESTRRKQYVNHWGDHESGSESGSDQSSIEAGHHSMDMSSYIGPEQPMHNGTDTGMDMRGGDKGKTARYDFEARDGRQPGSMVRRTSADQISMQRSQGHRESGTSATTRGKKLSISEDAYVTPGSTTHSGTGDRGAHNGDARVMRVSMDSARDREGDDPRSIMRMLSAGVMSIPDASVDSFRDTLSTENAEADYGHKPNASLWLKLKGLMQLPFLYLMMGIAFMSLGVHVVFDHITVYASEDLGLGLSTATHYIATVNLFALFAKLGSGFLSKFIDKHVLLIIFSTGLTLGFVAMFEFIPGTTVDPWHLDLTSGTFRMFVCAALFGGGYAGMFAVSTAILPTMGKETLGLRSSIQMGSIFLFGAIGSSVAASLRHSSKSYRSSFMFGLVTSAMCVGICAVNYFDNQARSRRRPWRRDIYRAVPMRDEAGKTAVA</sequence>
<gene>
    <name evidence="3" type="ORF">SARC_12628</name>
</gene>
<evidence type="ECO:0000256" key="2">
    <source>
        <dbReference type="SAM" id="Phobius"/>
    </source>
</evidence>
<dbReference type="AlphaFoldDB" id="A0A0L0FFK7"/>
<dbReference type="SUPFAM" id="SSF103473">
    <property type="entry name" value="MFS general substrate transporter"/>
    <property type="match status" value="1"/>
</dbReference>
<dbReference type="OrthoDB" id="5765at2759"/>
<feature type="transmembrane region" description="Helical" evidence="2">
    <location>
        <begin position="382"/>
        <end position="400"/>
    </location>
</feature>
<dbReference type="InterPro" id="IPR011701">
    <property type="entry name" value="MFS"/>
</dbReference>
<feature type="transmembrane region" description="Helical" evidence="2">
    <location>
        <begin position="446"/>
        <end position="464"/>
    </location>
</feature>
<evidence type="ECO:0008006" key="5">
    <source>
        <dbReference type="Google" id="ProtNLM"/>
    </source>
</evidence>
<feature type="region of interest" description="Disordered" evidence="1">
    <location>
        <begin position="204"/>
        <end position="308"/>
    </location>
</feature>
<name>A0A0L0FFK7_9EUKA</name>
<feature type="transmembrane region" description="Helical" evidence="2">
    <location>
        <begin position="551"/>
        <end position="571"/>
    </location>
</feature>
<feature type="transmembrane region" description="Helical" evidence="2">
    <location>
        <begin position="420"/>
        <end position="439"/>
    </location>
</feature>
<feature type="transmembrane region" description="Helical" evidence="2">
    <location>
        <begin position="20"/>
        <end position="37"/>
    </location>
</feature>
<dbReference type="GO" id="GO:0022857">
    <property type="term" value="F:transmembrane transporter activity"/>
    <property type="evidence" value="ECO:0007669"/>
    <property type="project" value="InterPro"/>
</dbReference>
<dbReference type="RefSeq" id="XP_014148735.1">
    <property type="nucleotide sequence ID" value="XM_014293260.1"/>
</dbReference>
<dbReference type="Pfam" id="PF07690">
    <property type="entry name" value="MFS_1"/>
    <property type="match status" value="1"/>
</dbReference>
<keyword evidence="2" id="KW-1133">Transmembrane helix</keyword>
<feature type="transmembrane region" description="Helical" evidence="2">
    <location>
        <begin position="520"/>
        <end position="539"/>
    </location>
</feature>
<feature type="transmembrane region" description="Helical" evidence="2">
    <location>
        <begin position="131"/>
        <end position="154"/>
    </location>
</feature>
<feature type="compositionally biased region" description="Basic and acidic residues" evidence="1">
    <location>
        <begin position="227"/>
        <end position="245"/>
    </location>
</feature>
<keyword evidence="4" id="KW-1185">Reference proteome</keyword>
<dbReference type="GeneID" id="25913132"/>
<proteinExistence type="predicted"/>
<feature type="transmembrane region" description="Helical" evidence="2">
    <location>
        <begin position="44"/>
        <end position="63"/>
    </location>
</feature>
<keyword evidence="2" id="KW-0472">Membrane</keyword>
<dbReference type="eggNOG" id="ENOG502SZ0C">
    <property type="taxonomic scope" value="Eukaryota"/>
</dbReference>
<feature type="transmembrane region" description="Helical" evidence="2">
    <location>
        <begin position="69"/>
        <end position="89"/>
    </location>
</feature>
<dbReference type="PANTHER" id="PTHR11360">
    <property type="entry name" value="MONOCARBOXYLATE TRANSPORTER"/>
    <property type="match status" value="1"/>
</dbReference>
<protein>
    <recommendedName>
        <fullName evidence="5">Major facilitator superfamily (MFS) profile domain-containing protein</fullName>
    </recommendedName>
</protein>
<dbReference type="InterPro" id="IPR050327">
    <property type="entry name" value="Proton-linked_MCT"/>
</dbReference>
<dbReference type="InterPro" id="IPR036259">
    <property type="entry name" value="MFS_trans_sf"/>
</dbReference>
<keyword evidence="2" id="KW-0812">Transmembrane</keyword>
<dbReference type="EMBL" id="KQ244048">
    <property type="protein sequence ID" value="KNC74833.1"/>
    <property type="molecule type" value="Genomic_DNA"/>
</dbReference>
<feature type="transmembrane region" description="Helical" evidence="2">
    <location>
        <begin position="484"/>
        <end position="508"/>
    </location>
</feature>
<organism evidence="3 4">
    <name type="scientific">Sphaeroforma arctica JP610</name>
    <dbReference type="NCBI Taxonomy" id="667725"/>
    <lineage>
        <taxon>Eukaryota</taxon>
        <taxon>Ichthyosporea</taxon>
        <taxon>Ichthyophonida</taxon>
        <taxon>Sphaeroforma</taxon>
    </lineage>
</organism>
<dbReference type="PANTHER" id="PTHR11360:SF284">
    <property type="entry name" value="EG:103B4.3 PROTEIN-RELATED"/>
    <property type="match status" value="1"/>
</dbReference>
<feature type="transmembrane region" description="Helical" evidence="2">
    <location>
        <begin position="101"/>
        <end position="125"/>
    </location>
</feature>
<dbReference type="Proteomes" id="UP000054560">
    <property type="component" value="Unassembled WGS sequence"/>
</dbReference>